<protein>
    <submittedName>
        <fullName evidence="4">MBL fold metallo-hydrolase</fullName>
    </submittedName>
</protein>
<proteinExistence type="predicted"/>
<evidence type="ECO:0000313" key="3">
    <source>
        <dbReference type="EMBL" id="AWV08351.1"/>
    </source>
</evidence>
<feature type="domain" description="Metallo-beta-lactamase" evidence="2">
    <location>
        <begin position="17"/>
        <end position="205"/>
    </location>
</feature>
<evidence type="ECO:0000313" key="6">
    <source>
        <dbReference type="Proteomes" id="UP000320431"/>
    </source>
</evidence>
<evidence type="ECO:0000313" key="5">
    <source>
        <dbReference type="Proteomes" id="UP000249447"/>
    </source>
</evidence>
<keyword evidence="4" id="KW-0378">Hydrolase</keyword>
<dbReference type="GO" id="GO:0050313">
    <property type="term" value="F:sulfur dioxygenase activity"/>
    <property type="evidence" value="ECO:0007669"/>
    <property type="project" value="InterPro"/>
</dbReference>
<dbReference type="PANTHER" id="PTHR43084">
    <property type="entry name" value="PERSULFIDE DIOXYGENASE ETHE1"/>
    <property type="match status" value="1"/>
</dbReference>
<evidence type="ECO:0000256" key="1">
    <source>
        <dbReference type="ARBA" id="ARBA00022723"/>
    </source>
</evidence>
<dbReference type="GO" id="GO:0070813">
    <property type="term" value="P:hydrogen sulfide metabolic process"/>
    <property type="evidence" value="ECO:0007669"/>
    <property type="project" value="TreeGrafter"/>
</dbReference>
<accession>A0A2U9T713</accession>
<dbReference type="Proteomes" id="UP000249447">
    <property type="component" value="Chromosome"/>
</dbReference>
<evidence type="ECO:0000259" key="2">
    <source>
        <dbReference type="SMART" id="SM00849"/>
    </source>
</evidence>
<dbReference type="CDD" id="cd07724">
    <property type="entry name" value="POD-like_MBL-fold"/>
    <property type="match status" value="1"/>
</dbReference>
<dbReference type="GO" id="GO:0046872">
    <property type="term" value="F:metal ion binding"/>
    <property type="evidence" value="ECO:0007669"/>
    <property type="project" value="UniProtKB-KW"/>
</dbReference>
<keyword evidence="5" id="KW-1185">Reference proteome</keyword>
<dbReference type="EMBL" id="CP029843">
    <property type="protein sequence ID" value="AWV08351.1"/>
    <property type="molecule type" value="Genomic_DNA"/>
</dbReference>
<dbReference type="Pfam" id="PF00753">
    <property type="entry name" value="Lactamase_B"/>
    <property type="match status" value="1"/>
</dbReference>
<evidence type="ECO:0000313" key="4">
    <source>
        <dbReference type="EMBL" id="KAB8181283.1"/>
    </source>
</evidence>
<dbReference type="OrthoDB" id="9784009at2"/>
<dbReference type="InterPro" id="IPR044528">
    <property type="entry name" value="POD-like_MBL-fold"/>
</dbReference>
<reference evidence="3 5" key="1">
    <citation type="submission" date="2018-05" db="EMBL/GenBank/DDBJ databases">
        <title>The complete genome of Lysobacter maris HZ9B, a marine bacterium antagonistic against terrestrial plant pathogens.</title>
        <authorList>
            <person name="Zhang X.-Q."/>
        </authorList>
    </citation>
    <scope>NUCLEOTIDE SEQUENCE [LARGE SCALE GENOMIC DNA]</scope>
    <source>
        <strain evidence="3 5">HZ9B</strain>
    </source>
</reference>
<dbReference type="GO" id="GO:0006749">
    <property type="term" value="P:glutathione metabolic process"/>
    <property type="evidence" value="ECO:0007669"/>
    <property type="project" value="InterPro"/>
</dbReference>
<reference evidence="4 6" key="2">
    <citation type="submission" date="2019-10" db="EMBL/GenBank/DDBJ databases">
        <title>Lysobacter alkalisoli sp. nov., isolated from saline-alkaline soil.</title>
        <authorList>
            <person name="Sun J.-Q."/>
        </authorList>
    </citation>
    <scope>NUCLEOTIDE SEQUENCE [LARGE SCALE GENOMIC DNA]</scope>
    <source>
        <strain evidence="4 6">KCTC 42381</strain>
    </source>
</reference>
<gene>
    <name evidence="3" type="ORF">C9I47_2675</name>
    <name evidence="4" type="ORF">FKV24_011750</name>
</gene>
<dbReference type="InterPro" id="IPR001279">
    <property type="entry name" value="Metallo-B-lactamas"/>
</dbReference>
<dbReference type="Gene3D" id="3.60.15.10">
    <property type="entry name" value="Ribonuclease Z/Hydroxyacylglutathione hydrolase-like"/>
    <property type="match status" value="1"/>
</dbReference>
<dbReference type="SMART" id="SM00849">
    <property type="entry name" value="Lactamase_B"/>
    <property type="match status" value="1"/>
</dbReference>
<dbReference type="GO" id="GO:0016787">
    <property type="term" value="F:hydrolase activity"/>
    <property type="evidence" value="ECO:0007669"/>
    <property type="project" value="UniProtKB-KW"/>
</dbReference>
<keyword evidence="1" id="KW-0479">Metal-binding</keyword>
<dbReference type="RefSeq" id="WP_111267391.1">
    <property type="nucleotide sequence ID" value="NZ_CP029843.1"/>
</dbReference>
<dbReference type="KEGG" id="lmb:C9I47_2675"/>
<dbReference type="PANTHER" id="PTHR43084:SF1">
    <property type="entry name" value="PERSULFIDE DIOXYGENASE ETHE1, MITOCHONDRIAL"/>
    <property type="match status" value="1"/>
</dbReference>
<organism evidence="3 5">
    <name type="scientific">Marilutibacter maris</name>
    <dbReference type="NCBI Taxonomy" id="1605891"/>
    <lineage>
        <taxon>Bacteria</taxon>
        <taxon>Pseudomonadati</taxon>
        <taxon>Pseudomonadota</taxon>
        <taxon>Gammaproteobacteria</taxon>
        <taxon>Lysobacterales</taxon>
        <taxon>Lysobacteraceae</taxon>
        <taxon>Marilutibacter</taxon>
    </lineage>
</organism>
<dbReference type="InterPro" id="IPR036866">
    <property type="entry name" value="RibonucZ/Hydroxyglut_hydro"/>
</dbReference>
<name>A0A2U9T713_9GAMM</name>
<sequence>MPAPTLHIEPFFHAGTGTWTYVVHRGTDAAVIDPVLDYDPKSGRVGTESLQAVQDYIAGTGLTVHRILETHAHADHLTSARVLRAATGAVVGIGAGIGKVQAHFADVFDIPPGDPMLADAFDATFRDGDIIDAGTLRFEAMATPGHTSDSLSYAIEGHVFIGDTLFAPDVGAARCDFPGGDADTLYASIQRLYALADETVLWLCHDYPPAGRERRCSVTVSESKRDNVMLSGDTTREEFVQRRHARDAQLPAPVLLYPSLQVNIRGGRLPPSRPNGRRYLCTPVQGDIPASLD</sequence>
<dbReference type="SUPFAM" id="SSF56281">
    <property type="entry name" value="Metallo-hydrolase/oxidoreductase"/>
    <property type="match status" value="1"/>
</dbReference>
<dbReference type="Proteomes" id="UP000320431">
    <property type="component" value="Unassembled WGS sequence"/>
</dbReference>
<dbReference type="AlphaFoldDB" id="A0A2U9T713"/>
<dbReference type="EMBL" id="VICD02000206">
    <property type="protein sequence ID" value="KAB8181283.1"/>
    <property type="molecule type" value="Genomic_DNA"/>
</dbReference>
<dbReference type="InterPro" id="IPR051682">
    <property type="entry name" value="Mito_Persulfide_Diox"/>
</dbReference>